<dbReference type="EMBL" id="CAXDID020000036">
    <property type="protein sequence ID" value="CAL5997005.1"/>
    <property type="molecule type" value="Genomic_DNA"/>
</dbReference>
<dbReference type="Proteomes" id="UP001642409">
    <property type="component" value="Unassembled WGS sequence"/>
</dbReference>
<dbReference type="InterPro" id="IPR009057">
    <property type="entry name" value="Homeodomain-like_sf"/>
</dbReference>
<name>A0ABP1HLD2_9EUKA</name>
<dbReference type="SUPFAM" id="SSF46689">
    <property type="entry name" value="Homeodomain-like"/>
    <property type="match status" value="1"/>
</dbReference>
<reference evidence="7 8" key="1">
    <citation type="submission" date="2024-07" db="EMBL/GenBank/DDBJ databases">
        <authorList>
            <person name="Akdeniz Z."/>
        </authorList>
    </citation>
    <scope>NUCLEOTIDE SEQUENCE [LARGE SCALE GENOMIC DNA]</scope>
</reference>
<protein>
    <submittedName>
        <fullName evidence="7">Myb-like_DNA-binding domain-containing protein</fullName>
    </submittedName>
</protein>
<dbReference type="Gene3D" id="1.10.10.60">
    <property type="entry name" value="Homeodomain-like"/>
    <property type="match status" value="1"/>
</dbReference>
<dbReference type="InterPro" id="IPR017884">
    <property type="entry name" value="SANT_dom"/>
</dbReference>
<evidence type="ECO:0000256" key="1">
    <source>
        <dbReference type="ARBA" id="ARBA00023015"/>
    </source>
</evidence>
<keyword evidence="8" id="KW-1185">Reference proteome</keyword>
<evidence type="ECO:0000256" key="3">
    <source>
        <dbReference type="ARBA" id="ARBA00023242"/>
    </source>
</evidence>
<dbReference type="PROSITE" id="PS51293">
    <property type="entry name" value="SANT"/>
    <property type="match status" value="1"/>
</dbReference>
<dbReference type="CDD" id="cd00167">
    <property type="entry name" value="SANT"/>
    <property type="match status" value="1"/>
</dbReference>
<feature type="compositionally biased region" description="Low complexity" evidence="4">
    <location>
        <begin position="129"/>
        <end position="146"/>
    </location>
</feature>
<evidence type="ECO:0000313" key="6">
    <source>
        <dbReference type="EMBL" id="CAL5997005.1"/>
    </source>
</evidence>
<dbReference type="NCBIfam" id="TIGR01557">
    <property type="entry name" value="myb_SHAQKYF"/>
    <property type="match status" value="1"/>
</dbReference>
<evidence type="ECO:0000256" key="4">
    <source>
        <dbReference type="SAM" id="MobiDB-lite"/>
    </source>
</evidence>
<keyword evidence="1" id="KW-0805">Transcription regulation</keyword>
<evidence type="ECO:0000313" key="8">
    <source>
        <dbReference type="Proteomes" id="UP001642409"/>
    </source>
</evidence>
<dbReference type="EMBL" id="CAXDID020000036">
    <property type="protein sequence ID" value="CAL5997015.1"/>
    <property type="molecule type" value="Genomic_DNA"/>
</dbReference>
<evidence type="ECO:0000313" key="7">
    <source>
        <dbReference type="EMBL" id="CAL5997015.1"/>
    </source>
</evidence>
<sequence>MKLPILSLNAKSAALVFSIIPVSQIRFRLDWLLICISVKQRIFPANDRFLFSFSHQIPYPQSVSDIKSAVNHIGIMFSTHVGAELESNVHSNKSRMSIPQLDLDMIASLTKLLHNCEQASSSHNSMTEPSTNHHTSTNDNNSSPSDAHINHGSDQHRIRWTEQEHQKFLDGIILYGRKNHKQITEIVATRSIQQTISHSQKFFITVNGIINQILSNNNNRLKYNKAFVPNRQHLQSSFKQMFGTEISRVVIDKSPTHVEGTVLFVQAPYEYPNLTQRQVKTVLESLTGYQDNRKIMLEYASEYLDLEPIFVEACTL</sequence>
<accession>A0ABP1HLD2</accession>
<dbReference type="InterPro" id="IPR006447">
    <property type="entry name" value="Myb_dom_plants"/>
</dbReference>
<gene>
    <name evidence="6" type="ORF">HINF_LOCUS15031</name>
    <name evidence="7" type="ORF">HINF_LOCUS15036</name>
</gene>
<evidence type="ECO:0000259" key="5">
    <source>
        <dbReference type="PROSITE" id="PS51293"/>
    </source>
</evidence>
<comment type="caution">
    <text evidence="7">The sequence shown here is derived from an EMBL/GenBank/DDBJ whole genome shotgun (WGS) entry which is preliminary data.</text>
</comment>
<dbReference type="PANTHER" id="PTHR44042:SF67">
    <property type="entry name" value="MYB-LIKE PROTEIN I"/>
    <property type="match status" value="1"/>
</dbReference>
<keyword evidence="2" id="KW-0804">Transcription</keyword>
<dbReference type="PANTHER" id="PTHR44042">
    <property type="entry name" value="DUPLICATED HOMEODOMAIN-LIKE SUPERFAMILY PROTEIN-RELATED"/>
    <property type="match status" value="1"/>
</dbReference>
<feature type="region of interest" description="Disordered" evidence="4">
    <location>
        <begin position="120"/>
        <end position="155"/>
    </location>
</feature>
<organism evidence="7 8">
    <name type="scientific">Hexamita inflata</name>
    <dbReference type="NCBI Taxonomy" id="28002"/>
    <lineage>
        <taxon>Eukaryota</taxon>
        <taxon>Metamonada</taxon>
        <taxon>Diplomonadida</taxon>
        <taxon>Hexamitidae</taxon>
        <taxon>Hexamitinae</taxon>
        <taxon>Hexamita</taxon>
    </lineage>
</organism>
<feature type="domain" description="SANT" evidence="5">
    <location>
        <begin position="159"/>
        <end position="207"/>
    </location>
</feature>
<dbReference type="Pfam" id="PF00249">
    <property type="entry name" value="Myb_DNA-binding"/>
    <property type="match status" value="1"/>
</dbReference>
<keyword evidence="3" id="KW-0539">Nucleus</keyword>
<dbReference type="InterPro" id="IPR001005">
    <property type="entry name" value="SANT/Myb"/>
</dbReference>
<proteinExistence type="predicted"/>
<evidence type="ECO:0000256" key="2">
    <source>
        <dbReference type="ARBA" id="ARBA00023163"/>
    </source>
</evidence>